<feature type="non-terminal residue" evidence="1">
    <location>
        <position position="1"/>
    </location>
</feature>
<proteinExistence type="predicted"/>
<evidence type="ECO:0000313" key="2">
    <source>
        <dbReference type="Proteomes" id="UP001240777"/>
    </source>
</evidence>
<evidence type="ECO:0000313" key="1">
    <source>
        <dbReference type="EMBL" id="MDO7253964.1"/>
    </source>
</evidence>
<protein>
    <recommendedName>
        <fullName evidence="3">SPOR domain-containing protein</fullName>
    </recommendedName>
</protein>
<dbReference type="Proteomes" id="UP001240777">
    <property type="component" value="Unassembled WGS sequence"/>
</dbReference>
<sequence>NVNVGARFSFGKKVSDLEKQITEGKNKHTQSSTIRASKILSISQTKTGCQGCAPESGYYLNIITLYERNANLEKQLKKHSFRIYSFKNSSNKIVYTYLAGPYKTQNNIDKDKATIDKIAQWANNNKNIQPEIYEIRNK</sequence>
<dbReference type="EMBL" id="JAUPEV010000031">
    <property type="protein sequence ID" value="MDO7253964.1"/>
    <property type="molecule type" value="Genomic_DNA"/>
</dbReference>
<name>A0ABT8Z6P6_9HELI</name>
<dbReference type="RefSeq" id="WP_305517799.1">
    <property type="nucleotide sequence ID" value="NZ_JAUPEV010000031.1"/>
</dbReference>
<keyword evidence="2" id="KW-1185">Reference proteome</keyword>
<gene>
    <name evidence="1" type="ORF">Q5I04_08630</name>
</gene>
<evidence type="ECO:0008006" key="3">
    <source>
        <dbReference type="Google" id="ProtNLM"/>
    </source>
</evidence>
<comment type="caution">
    <text evidence="1">The sequence shown here is derived from an EMBL/GenBank/DDBJ whole genome shotgun (WGS) entry which is preliminary data.</text>
</comment>
<reference evidence="2" key="1">
    <citation type="submission" date="2023-07" db="EMBL/GenBank/DDBJ databases">
        <title>Unpublished Manusciprt.</title>
        <authorList>
            <person name="Aydin F."/>
            <person name="Tarhane S."/>
            <person name="Saticioglu I.B."/>
            <person name="Karakaya E."/>
            <person name="Abay S."/>
            <person name="Guran O."/>
            <person name="Bozkurt E."/>
            <person name="Uzum N."/>
            <person name="Olgun K."/>
            <person name="Jablonski D."/>
        </authorList>
    </citation>
    <scope>NUCLEOTIDE SEQUENCE [LARGE SCALE GENOMIC DNA]</scope>
    <source>
        <strain evidence="2">faydin-H75</strain>
    </source>
</reference>
<accession>A0ABT8Z6P6</accession>
<organism evidence="1 2">
    <name type="scientific">Helicobacter cappadocius</name>
    <dbReference type="NCBI Taxonomy" id="3063998"/>
    <lineage>
        <taxon>Bacteria</taxon>
        <taxon>Pseudomonadati</taxon>
        <taxon>Campylobacterota</taxon>
        <taxon>Epsilonproteobacteria</taxon>
        <taxon>Campylobacterales</taxon>
        <taxon>Helicobacteraceae</taxon>
        <taxon>Helicobacter</taxon>
    </lineage>
</organism>